<dbReference type="PANTHER" id="PTHR30093">
    <property type="entry name" value="GENERAL SECRETION PATHWAY PROTEIN G"/>
    <property type="match status" value="1"/>
</dbReference>
<dbReference type="Proteomes" id="UP000004947">
    <property type="component" value="Unassembled WGS sequence"/>
</dbReference>
<comment type="caution">
    <text evidence="2">The sequence shown here is derived from an EMBL/GenBank/DDBJ whole genome shotgun (WGS) entry which is preliminary data.</text>
</comment>
<accession>A6DQX0</accession>
<dbReference type="SUPFAM" id="SSF54523">
    <property type="entry name" value="Pili subunits"/>
    <property type="match status" value="1"/>
</dbReference>
<dbReference type="AlphaFoldDB" id="A6DQX0"/>
<keyword evidence="1" id="KW-1133">Transmembrane helix</keyword>
<organism evidence="2 3">
    <name type="scientific">Lentisphaera araneosa HTCC2155</name>
    <dbReference type="NCBI Taxonomy" id="313628"/>
    <lineage>
        <taxon>Bacteria</taxon>
        <taxon>Pseudomonadati</taxon>
        <taxon>Lentisphaerota</taxon>
        <taxon>Lentisphaeria</taxon>
        <taxon>Lentisphaerales</taxon>
        <taxon>Lentisphaeraceae</taxon>
        <taxon>Lentisphaera</taxon>
    </lineage>
</organism>
<dbReference type="eggNOG" id="COG4968">
    <property type="taxonomic scope" value="Bacteria"/>
</dbReference>
<dbReference type="EMBL" id="ABCK01000021">
    <property type="protein sequence ID" value="EDM26020.1"/>
    <property type="molecule type" value="Genomic_DNA"/>
</dbReference>
<protein>
    <submittedName>
        <fullName evidence="2">Uncharacterized protein</fullName>
    </submittedName>
</protein>
<keyword evidence="3" id="KW-1185">Reference proteome</keyword>
<feature type="transmembrane region" description="Helical" evidence="1">
    <location>
        <begin position="12"/>
        <end position="30"/>
    </location>
</feature>
<dbReference type="InterPro" id="IPR012902">
    <property type="entry name" value="N_methyl_site"/>
</dbReference>
<dbReference type="InterPro" id="IPR045584">
    <property type="entry name" value="Pilin-like"/>
</dbReference>
<name>A6DQX0_9BACT</name>
<dbReference type="NCBIfam" id="TIGR02532">
    <property type="entry name" value="IV_pilin_GFxxxE"/>
    <property type="match status" value="1"/>
</dbReference>
<dbReference type="Gene3D" id="3.30.700.10">
    <property type="entry name" value="Glycoprotein, Type 4 Pilin"/>
    <property type="match status" value="1"/>
</dbReference>
<gene>
    <name evidence="2" type="ORF">LNTAR_19522</name>
</gene>
<sequence>MKKVFRFSLIELLVVIAIIAILASLLLPILKNARRIARNAVCVNNISQIVRGTLISTEDNDGDFWERGKNIKPTHIGRDGNGGQHEFNLFNTYVNRELYSCPLAPEPMDFEFVEGLDPLKTEAQYHLLWGQDSDPAYESRSFSNVNEGSFTHVVDGTTSKEFRVLVMDYISEKQGGYYQASHENGQPNDFNDGGQYIRRRGGRGGRDPLWRTNFGFIDGAVLTYKNLYWQDPRFDWVNVTSSVDGYKAPMPAN</sequence>
<keyword evidence="1" id="KW-0472">Membrane</keyword>
<dbReference type="STRING" id="313628.LNTAR_19522"/>
<evidence type="ECO:0000313" key="3">
    <source>
        <dbReference type="Proteomes" id="UP000004947"/>
    </source>
</evidence>
<dbReference type="PANTHER" id="PTHR30093:SF43">
    <property type="entry name" value="SLR2015 PROTEIN"/>
    <property type="match status" value="1"/>
</dbReference>
<evidence type="ECO:0000256" key="1">
    <source>
        <dbReference type="SAM" id="Phobius"/>
    </source>
</evidence>
<proteinExistence type="predicted"/>
<keyword evidence="1" id="KW-0812">Transmembrane</keyword>
<evidence type="ECO:0000313" key="2">
    <source>
        <dbReference type="EMBL" id="EDM26020.1"/>
    </source>
</evidence>
<reference evidence="2 3" key="1">
    <citation type="journal article" date="2010" name="J. Bacteriol.">
        <title>Genome sequence of Lentisphaera araneosa HTCC2155T, the type species of the order Lentisphaerales in the phylum Lentisphaerae.</title>
        <authorList>
            <person name="Thrash J.C."/>
            <person name="Cho J.C."/>
            <person name="Vergin K.L."/>
            <person name="Morris R.M."/>
            <person name="Giovannoni S.J."/>
        </authorList>
    </citation>
    <scope>NUCLEOTIDE SEQUENCE [LARGE SCALE GENOMIC DNA]</scope>
    <source>
        <strain evidence="2 3">HTCC2155</strain>
    </source>
</reference>